<organism evidence="3 4">
    <name type="scientific">Suipraeoptans intestinalis</name>
    <dbReference type="NCBI Taxonomy" id="2606628"/>
    <lineage>
        <taxon>Bacteria</taxon>
        <taxon>Bacillati</taxon>
        <taxon>Bacillota</taxon>
        <taxon>Clostridia</taxon>
        <taxon>Lachnospirales</taxon>
        <taxon>Lachnospiraceae</taxon>
        <taxon>Suipraeoptans</taxon>
    </lineage>
</organism>
<keyword evidence="4" id="KW-1185">Reference proteome</keyword>
<comment type="caution">
    <text evidence="3">The sequence shown here is derived from an EMBL/GenBank/DDBJ whole genome shotgun (WGS) entry which is preliminary data.</text>
</comment>
<dbReference type="AlphaFoldDB" id="A0A6N7USJ2"/>
<dbReference type="PANTHER" id="PTHR33744:SF15">
    <property type="entry name" value="CARBOHYDRATE DIACID REGULATOR"/>
    <property type="match status" value="1"/>
</dbReference>
<evidence type="ECO:0000259" key="1">
    <source>
        <dbReference type="Pfam" id="PF05651"/>
    </source>
</evidence>
<evidence type="ECO:0000313" key="3">
    <source>
        <dbReference type="EMBL" id="MSR93698.1"/>
    </source>
</evidence>
<dbReference type="Pfam" id="PF13556">
    <property type="entry name" value="HTH_30"/>
    <property type="match status" value="1"/>
</dbReference>
<dbReference type="PANTHER" id="PTHR33744">
    <property type="entry name" value="CARBOHYDRATE DIACID REGULATOR"/>
    <property type="match status" value="1"/>
</dbReference>
<feature type="domain" description="Putative sugar diacid recognition" evidence="1">
    <location>
        <begin position="9"/>
        <end position="138"/>
    </location>
</feature>
<dbReference type="InterPro" id="IPR008599">
    <property type="entry name" value="Diacid_rec"/>
</dbReference>
<protein>
    <submittedName>
        <fullName evidence="3">Uncharacterized protein</fullName>
    </submittedName>
</protein>
<name>A0A6N7USJ2_9FIRM</name>
<dbReference type="InterPro" id="IPR025736">
    <property type="entry name" value="PucR_C-HTH_dom"/>
</dbReference>
<dbReference type="Gene3D" id="1.10.10.2840">
    <property type="entry name" value="PucR C-terminal helix-turn-helix domain"/>
    <property type="match status" value="1"/>
</dbReference>
<evidence type="ECO:0000313" key="4">
    <source>
        <dbReference type="Proteomes" id="UP000434409"/>
    </source>
</evidence>
<reference evidence="3 4" key="1">
    <citation type="submission" date="2019-08" db="EMBL/GenBank/DDBJ databases">
        <title>In-depth cultivation of the pig gut microbiome towards novel bacterial diversity and tailored functional studies.</title>
        <authorList>
            <person name="Wylensek D."/>
            <person name="Hitch T.C.A."/>
            <person name="Clavel T."/>
        </authorList>
    </citation>
    <scope>NUCLEOTIDE SEQUENCE [LARGE SCALE GENOMIC DNA]</scope>
    <source>
        <strain evidence="3 4">68-1-5</strain>
    </source>
</reference>
<evidence type="ECO:0000259" key="2">
    <source>
        <dbReference type="Pfam" id="PF13556"/>
    </source>
</evidence>
<dbReference type="InterPro" id="IPR042070">
    <property type="entry name" value="PucR_C-HTH_sf"/>
</dbReference>
<dbReference type="Pfam" id="PF05651">
    <property type="entry name" value="Diacid_rec"/>
    <property type="match status" value="1"/>
</dbReference>
<accession>A0A6N7USJ2</accession>
<sequence length="356" mass="40216">MEDTPMHLSDGLANQIVHAIHEVVKRDTNLIAPSGKIIASTDPERIGTVHAAGASAIHRGLPVFVDDAHPFQGSKPGINYPIFLDHAPIAAIGITGPPEELKSYGFLITKISEVFFKEQHLSEEFLSESRAIHYLVTSLIYNNIQDPSQLHLLLDKYRISSKKQYAVFALYMNDISLETSLRFYFRGLACPLFHYLYPNEWIAIFDEASFRNFIPGDFSARFHGQVVSGLGSFTPIHQLHHSYRSASLARTHAERICSDFYDSRCLSLEFVLEHLPPEARQILASQVLKSLTDKECHLLNCYFSNNLSLTKTAGQLHIHKNTLQYQLNCIAQKTSWNPRKFQDAVFLQLALCCLEA</sequence>
<dbReference type="InterPro" id="IPR051448">
    <property type="entry name" value="CdaR-like_regulators"/>
</dbReference>
<gene>
    <name evidence="3" type="ORF">FYJ34_05340</name>
</gene>
<dbReference type="Proteomes" id="UP000434409">
    <property type="component" value="Unassembled WGS sequence"/>
</dbReference>
<proteinExistence type="predicted"/>
<dbReference type="EMBL" id="VULY01000018">
    <property type="protein sequence ID" value="MSR93698.1"/>
    <property type="molecule type" value="Genomic_DNA"/>
</dbReference>
<feature type="domain" description="PucR C-terminal helix-turn-helix" evidence="2">
    <location>
        <begin position="298"/>
        <end position="351"/>
    </location>
</feature>